<evidence type="ECO:0000313" key="1">
    <source>
        <dbReference type="EMBL" id="OFE13516.1"/>
    </source>
</evidence>
<accession>A0A1E8CM17</accession>
<name>A0A1E8CM17_9GAMM</name>
<gene>
    <name evidence="1" type="ORF">PHACT_10510</name>
</gene>
<dbReference type="AlphaFoldDB" id="A0A1E8CM17"/>
<evidence type="ECO:0008006" key="3">
    <source>
        <dbReference type="Google" id="ProtNLM"/>
    </source>
</evidence>
<dbReference type="Pfam" id="PF10719">
    <property type="entry name" value="ComFB"/>
    <property type="match status" value="1"/>
</dbReference>
<organism evidence="1 2">
    <name type="scientific">Pseudohongiella acticola</name>
    <dbReference type="NCBI Taxonomy" id="1524254"/>
    <lineage>
        <taxon>Bacteria</taxon>
        <taxon>Pseudomonadati</taxon>
        <taxon>Pseudomonadota</taxon>
        <taxon>Gammaproteobacteria</taxon>
        <taxon>Pseudomonadales</taxon>
        <taxon>Pseudohongiellaceae</taxon>
        <taxon>Pseudohongiella</taxon>
    </lineage>
</organism>
<reference evidence="2" key="1">
    <citation type="submission" date="2016-07" db="EMBL/GenBank/DDBJ databases">
        <authorList>
            <person name="Florea S."/>
            <person name="Webb J.S."/>
            <person name="Jaromczyk J."/>
            <person name="Schardl C.L."/>
        </authorList>
    </citation>
    <scope>NUCLEOTIDE SEQUENCE [LARGE SCALE GENOMIC DNA]</scope>
    <source>
        <strain evidence="2">KCTC 42131</strain>
    </source>
</reference>
<dbReference type="OrthoDB" id="5895647at2"/>
<dbReference type="EMBL" id="MASR01000001">
    <property type="protein sequence ID" value="OFE13516.1"/>
    <property type="molecule type" value="Genomic_DNA"/>
</dbReference>
<keyword evidence="2" id="KW-1185">Reference proteome</keyword>
<sequence>MDSITNYYEKMVLDCIRRALAGTKAAHDDDYIADVACVALNRLPARYVRHIVDTRFFESESDYKTNAESVELAVNHALDYIKQRADESPDGTAHAKPGAGSK</sequence>
<evidence type="ECO:0000313" key="2">
    <source>
        <dbReference type="Proteomes" id="UP000175669"/>
    </source>
</evidence>
<dbReference type="Proteomes" id="UP000175669">
    <property type="component" value="Unassembled WGS sequence"/>
</dbReference>
<dbReference type="STRING" id="1524254.PHACT_10510"/>
<comment type="caution">
    <text evidence="1">The sequence shown here is derived from an EMBL/GenBank/DDBJ whole genome shotgun (WGS) entry which is preliminary data.</text>
</comment>
<dbReference type="InterPro" id="IPR019657">
    <property type="entry name" value="ComFB"/>
</dbReference>
<protein>
    <recommendedName>
        <fullName evidence="3">Competence protein ComFB</fullName>
    </recommendedName>
</protein>
<proteinExistence type="predicted"/>
<dbReference type="RefSeq" id="WP_070117733.1">
    <property type="nucleotide sequence ID" value="NZ_MASR01000001.1"/>
</dbReference>